<dbReference type="CDD" id="cd10719">
    <property type="entry name" value="DnaJ_zf"/>
    <property type="match status" value="1"/>
</dbReference>
<evidence type="ECO:0000256" key="3">
    <source>
        <dbReference type="ARBA" id="ARBA00022771"/>
    </source>
</evidence>
<dbReference type="Pfam" id="PF01556">
    <property type="entry name" value="DnaJ_C"/>
    <property type="match status" value="1"/>
</dbReference>
<dbReference type="PROSITE" id="PS50076">
    <property type="entry name" value="DNAJ_2"/>
    <property type="match status" value="1"/>
</dbReference>
<reference evidence="9" key="2">
    <citation type="submission" date="2024-06" db="UniProtKB">
        <authorList>
            <consortium name="EnsemblMetazoa"/>
        </authorList>
    </citation>
    <scope>IDENTIFICATION</scope>
</reference>
<evidence type="ECO:0000313" key="9">
    <source>
        <dbReference type="EnsemblMetazoa" id="XP_011409699.2"/>
    </source>
</evidence>
<protein>
    <submittedName>
        <fullName evidence="9">Uncharacterized protein</fullName>
    </submittedName>
</protein>
<dbReference type="PANTHER" id="PTHR44145">
    <property type="entry name" value="DNAJ HOMOLOG SUBFAMILY A MEMBER 3, MITOCHONDRIAL"/>
    <property type="match status" value="1"/>
</dbReference>
<dbReference type="Pfam" id="PF00684">
    <property type="entry name" value="DnaJ_CXXCXGXG"/>
    <property type="match status" value="1"/>
</dbReference>
<dbReference type="KEGG" id="aqu:100635762"/>
<evidence type="ECO:0000256" key="2">
    <source>
        <dbReference type="ARBA" id="ARBA00022737"/>
    </source>
</evidence>
<keyword evidence="1 6" id="KW-0479">Metal-binding</keyword>
<dbReference type="Gene3D" id="2.60.260.20">
    <property type="entry name" value="Urease metallochaperone UreE, N-terminal domain"/>
    <property type="match status" value="2"/>
</dbReference>
<keyword evidence="2" id="KW-0677">Repeat</keyword>
<dbReference type="GeneID" id="100635762"/>
<dbReference type="SUPFAM" id="SSF57938">
    <property type="entry name" value="DnaJ/Hsp40 cysteine-rich domain"/>
    <property type="match status" value="1"/>
</dbReference>
<dbReference type="InterPro" id="IPR036869">
    <property type="entry name" value="J_dom_sf"/>
</dbReference>
<dbReference type="GO" id="GO:0009408">
    <property type="term" value="P:response to heat"/>
    <property type="evidence" value="ECO:0007669"/>
    <property type="project" value="InterPro"/>
</dbReference>
<dbReference type="GO" id="GO:0007005">
    <property type="term" value="P:mitochondrion organization"/>
    <property type="evidence" value="ECO:0007669"/>
    <property type="project" value="TreeGrafter"/>
</dbReference>
<evidence type="ECO:0000256" key="4">
    <source>
        <dbReference type="ARBA" id="ARBA00022833"/>
    </source>
</evidence>
<name>A0AAN0IUK5_AMPQE</name>
<dbReference type="FunFam" id="2.10.230.10:FF:000002">
    <property type="entry name" value="Molecular chaperone DnaJ"/>
    <property type="match status" value="1"/>
</dbReference>
<dbReference type="CDD" id="cd06257">
    <property type="entry name" value="DnaJ"/>
    <property type="match status" value="1"/>
</dbReference>
<dbReference type="Proteomes" id="UP000007879">
    <property type="component" value="Unassembled WGS sequence"/>
</dbReference>
<dbReference type="GO" id="GO:0031072">
    <property type="term" value="F:heat shock protein binding"/>
    <property type="evidence" value="ECO:0007669"/>
    <property type="project" value="InterPro"/>
</dbReference>
<feature type="domain" description="CR-type" evidence="8">
    <location>
        <begin position="222"/>
        <end position="300"/>
    </location>
</feature>
<dbReference type="SUPFAM" id="SSF49493">
    <property type="entry name" value="HSP40/DnaJ peptide-binding domain"/>
    <property type="match status" value="2"/>
</dbReference>
<evidence type="ECO:0000259" key="7">
    <source>
        <dbReference type="PROSITE" id="PS50076"/>
    </source>
</evidence>
<dbReference type="InterPro" id="IPR008971">
    <property type="entry name" value="HSP40/DnaJ_pept-bd"/>
</dbReference>
<dbReference type="GO" id="GO:0006457">
    <property type="term" value="P:protein folding"/>
    <property type="evidence" value="ECO:0007669"/>
    <property type="project" value="InterPro"/>
</dbReference>
<dbReference type="InterPro" id="IPR001623">
    <property type="entry name" value="DnaJ_domain"/>
</dbReference>
<proteinExistence type="inferred from homology"/>
<dbReference type="GO" id="GO:0005524">
    <property type="term" value="F:ATP binding"/>
    <property type="evidence" value="ECO:0007669"/>
    <property type="project" value="InterPro"/>
</dbReference>
<keyword evidence="10" id="KW-1185">Reference proteome</keyword>
<evidence type="ECO:0000259" key="8">
    <source>
        <dbReference type="PROSITE" id="PS51188"/>
    </source>
</evidence>
<organism evidence="9 10">
    <name type="scientific">Amphimedon queenslandica</name>
    <name type="common">Sponge</name>
    <dbReference type="NCBI Taxonomy" id="400682"/>
    <lineage>
        <taxon>Eukaryota</taxon>
        <taxon>Metazoa</taxon>
        <taxon>Porifera</taxon>
        <taxon>Demospongiae</taxon>
        <taxon>Heteroscleromorpha</taxon>
        <taxon>Haplosclerida</taxon>
        <taxon>Niphatidae</taxon>
        <taxon>Amphimedon</taxon>
    </lineage>
</organism>
<dbReference type="HAMAP" id="MF_01152">
    <property type="entry name" value="DnaJ"/>
    <property type="match status" value="1"/>
</dbReference>
<dbReference type="Pfam" id="PF00226">
    <property type="entry name" value="DnaJ"/>
    <property type="match status" value="1"/>
</dbReference>
<evidence type="ECO:0000256" key="1">
    <source>
        <dbReference type="ARBA" id="ARBA00022723"/>
    </source>
</evidence>
<sequence>MQKRGRDIVLIFTRNQQLLSSSPTMKRFVRLFHHHSLSPSSCGHLALSSSRLSSVLRSAEVSYCITRYSNHYFNHTKTHSNRGIHSNASLRKEDYYQILGIPRTADAKEIKKAYYDLAKKYHPDRNPDNPEAAKKFTKIGEAYEVLSNSEKRKRYDYSGFSEFSDEAGPGHQGNPFTSMRAEEIFRQFFGDFDMFGQDIFGQDARNSQTLQLSLSFMESVKGCSKELSMRVQAMCERCSGSGGEPGTKTEVCPYCRGSGEEVISTGFFKMKSVCRNCHGQGRVITVRCRSCMGKGTTVKTRSVNVQVPAGVSDGQTLRVPVGHTEAYVTLRVSSSDTFRRDGFDIHSDANVSYTQAVLGGVAKTPGLNGTLDLKIPAGIQSHHRLRLSGRGIPRLNGYGNGDHYIHIRIKVPKNLTSEQKTLIEELAQTEDYEGSVNGIVKGRGENERKNKLVKKEKGFLQKLKGIFWEDEDKEQKENTN</sequence>
<reference evidence="10" key="1">
    <citation type="journal article" date="2010" name="Nature">
        <title>The Amphimedon queenslandica genome and the evolution of animal complexity.</title>
        <authorList>
            <person name="Srivastava M."/>
            <person name="Simakov O."/>
            <person name="Chapman J."/>
            <person name="Fahey B."/>
            <person name="Gauthier M.E."/>
            <person name="Mitros T."/>
            <person name="Richards G.S."/>
            <person name="Conaco C."/>
            <person name="Dacre M."/>
            <person name="Hellsten U."/>
            <person name="Larroux C."/>
            <person name="Putnam N.H."/>
            <person name="Stanke M."/>
            <person name="Adamska M."/>
            <person name="Darling A."/>
            <person name="Degnan S.M."/>
            <person name="Oakley T.H."/>
            <person name="Plachetzki D.C."/>
            <person name="Zhai Y."/>
            <person name="Adamski M."/>
            <person name="Calcino A."/>
            <person name="Cummins S.F."/>
            <person name="Goodstein D.M."/>
            <person name="Harris C."/>
            <person name="Jackson D.J."/>
            <person name="Leys S.P."/>
            <person name="Shu S."/>
            <person name="Woodcroft B.J."/>
            <person name="Vervoort M."/>
            <person name="Kosik K.S."/>
            <person name="Manning G."/>
            <person name="Degnan B.M."/>
            <person name="Rokhsar D.S."/>
        </authorList>
    </citation>
    <scope>NUCLEOTIDE SEQUENCE [LARGE SCALE GENOMIC DNA]</scope>
</reference>
<accession>A0AAN0IUK5</accession>
<dbReference type="SUPFAM" id="SSF46565">
    <property type="entry name" value="Chaperone J-domain"/>
    <property type="match status" value="1"/>
</dbReference>
<keyword evidence="5" id="KW-0143">Chaperone</keyword>
<dbReference type="InterPro" id="IPR051938">
    <property type="entry name" value="Apopto_cytoskel_mod"/>
</dbReference>
<dbReference type="RefSeq" id="XP_011409699.2">
    <property type="nucleotide sequence ID" value="XM_011411397.2"/>
</dbReference>
<dbReference type="FunFam" id="2.60.260.20:FF:000005">
    <property type="entry name" value="Chaperone protein dnaJ 1, mitochondrial"/>
    <property type="match status" value="1"/>
</dbReference>
<dbReference type="InterPro" id="IPR036410">
    <property type="entry name" value="HSP_DnaJ_Cys-rich_dom_sf"/>
</dbReference>
<dbReference type="PANTHER" id="PTHR44145:SF3">
    <property type="entry name" value="DNAJ HOMOLOG SUBFAMILY A MEMBER 3, MITOCHONDRIAL"/>
    <property type="match status" value="1"/>
</dbReference>
<keyword evidence="4 6" id="KW-0862">Zinc</keyword>
<evidence type="ECO:0000313" key="10">
    <source>
        <dbReference type="Proteomes" id="UP000007879"/>
    </source>
</evidence>
<evidence type="ECO:0000256" key="6">
    <source>
        <dbReference type="PROSITE-ProRule" id="PRU00546"/>
    </source>
</evidence>
<dbReference type="EnsemblMetazoa" id="XM_011411397.2">
    <property type="protein sequence ID" value="XP_011409699.2"/>
    <property type="gene ID" value="LOC100635762"/>
</dbReference>
<dbReference type="GO" id="GO:0051082">
    <property type="term" value="F:unfolded protein binding"/>
    <property type="evidence" value="ECO:0007669"/>
    <property type="project" value="InterPro"/>
</dbReference>
<dbReference type="InterPro" id="IPR018253">
    <property type="entry name" value="DnaJ_domain_CS"/>
</dbReference>
<dbReference type="CDD" id="cd10747">
    <property type="entry name" value="DnaJ_C"/>
    <property type="match status" value="1"/>
</dbReference>
<dbReference type="GO" id="GO:0008270">
    <property type="term" value="F:zinc ion binding"/>
    <property type="evidence" value="ECO:0007669"/>
    <property type="project" value="UniProtKB-KW"/>
</dbReference>
<evidence type="ECO:0000256" key="5">
    <source>
        <dbReference type="ARBA" id="ARBA00023186"/>
    </source>
</evidence>
<dbReference type="AlphaFoldDB" id="A0AAN0IUK5"/>
<dbReference type="GO" id="GO:0005739">
    <property type="term" value="C:mitochondrion"/>
    <property type="evidence" value="ECO:0007669"/>
    <property type="project" value="TreeGrafter"/>
</dbReference>
<dbReference type="PROSITE" id="PS51188">
    <property type="entry name" value="ZF_CR"/>
    <property type="match status" value="1"/>
</dbReference>
<dbReference type="InterPro" id="IPR002939">
    <property type="entry name" value="DnaJ_C"/>
</dbReference>
<dbReference type="GO" id="GO:0043066">
    <property type="term" value="P:negative regulation of apoptotic process"/>
    <property type="evidence" value="ECO:0007669"/>
    <property type="project" value="TreeGrafter"/>
</dbReference>
<dbReference type="PROSITE" id="PS00636">
    <property type="entry name" value="DNAJ_1"/>
    <property type="match status" value="1"/>
</dbReference>
<dbReference type="SMART" id="SM00271">
    <property type="entry name" value="DnaJ"/>
    <property type="match status" value="1"/>
</dbReference>
<dbReference type="InterPro" id="IPR012724">
    <property type="entry name" value="DnaJ"/>
</dbReference>
<feature type="domain" description="J" evidence="7">
    <location>
        <begin position="94"/>
        <end position="159"/>
    </location>
</feature>
<keyword evidence="3 6" id="KW-0863">Zinc-finger</keyword>
<dbReference type="Gene3D" id="2.10.230.10">
    <property type="entry name" value="Heat shock protein DnaJ, cysteine-rich domain"/>
    <property type="match status" value="1"/>
</dbReference>
<dbReference type="PRINTS" id="PR00625">
    <property type="entry name" value="JDOMAIN"/>
</dbReference>
<dbReference type="InterPro" id="IPR001305">
    <property type="entry name" value="HSP_DnaJ_Cys-rich_dom"/>
</dbReference>
<feature type="zinc finger region" description="CR-type" evidence="6">
    <location>
        <begin position="222"/>
        <end position="300"/>
    </location>
</feature>
<dbReference type="Gene3D" id="1.10.287.110">
    <property type="entry name" value="DnaJ domain"/>
    <property type="match status" value="1"/>
</dbReference>